<name>K6V3U3_9MICO</name>
<evidence type="ECO:0000256" key="5">
    <source>
        <dbReference type="ARBA" id="ARBA00022842"/>
    </source>
</evidence>
<keyword evidence="6" id="KW-0413">Isomerase</keyword>
<evidence type="ECO:0000259" key="7">
    <source>
        <dbReference type="Pfam" id="PF00408"/>
    </source>
</evidence>
<dbReference type="GO" id="GO:0008973">
    <property type="term" value="F:phosphopentomutase activity"/>
    <property type="evidence" value="ECO:0007669"/>
    <property type="project" value="TreeGrafter"/>
</dbReference>
<dbReference type="Gene3D" id="3.30.310.50">
    <property type="entry name" value="Alpha-D-phosphohexomutase, C-terminal domain"/>
    <property type="match status" value="1"/>
</dbReference>
<dbReference type="Pfam" id="PF00408">
    <property type="entry name" value="PGM_PMM_IV"/>
    <property type="match status" value="1"/>
</dbReference>
<organism evidence="11 12">
    <name type="scientific">Austwickia chelonae NBRC 105200</name>
    <dbReference type="NCBI Taxonomy" id="1184607"/>
    <lineage>
        <taxon>Bacteria</taxon>
        <taxon>Bacillati</taxon>
        <taxon>Actinomycetota</taxon>
        <taxon>Actinomycetes</taxon>
        <taxon>Micrococcales</taxon>
        <taxon>Dermatophilaceae</taxon>
        <taxon>Austwickia</taxon>
    </lineage>
</organism>
<protein>
    <submittedName>
        <fullName evidence="11">Putative phosphoglucomutase</fullName>
    </submittedName>
</protein>
<evidence type="ECO:0000256" key="4">
    <source>
        <dbReference type="ARBA" id="ARBA00022723"/>
    </source>
</evidence>
<dbReference type="InterPro" id="IPR005846">
    <property type="entry name" value="A-D-PHexomutase_a/b/a-III"/>
</dbReference>
<dbReference type="InterPro" id="IPR005844">
    <property type="entry name" value="A-D-PHexomutase_a/b/a-I"/>
</dbReference>
<evidence type="ECO:0000256" key="2">
    <source>
        <dbReference type="ARBA" id="ARBA00010231"/>
    </source>
</evidence>
<dbReference type="GO" id="GO:0046872">
    <property type="term" value="F:metal ion binding"/>
    <property type="evidence" value="ECO:0007669"/>
    <property type="project" value="UniProtKB-KW"/>
</dbReference>
<dbReference type="AlphaFoldDB" id="K6V3U3"/>
<dbReference type="Pfam" id="PF02879">
    <property type="entry name" value="PGM_PMM_II"/>
    <property type="match status" value="1"/>
</dbReference>
<dbReference type="PANTHER" id="PTHR45745">
    <property type="entry name" value="PHOSPHOMANNOMUTASE 45A"/>
    <property type="match status" value="1"/>
</dbReference>
<dbReference type="InterPro" id="IPR036900">
    <property type="entry name" value="A-D-PHexomutase_C_sf"/>
</dbReference>
<dbReference type="CDD" id="cd05799">
    <property type="entry name" value="PGM2"/>
    <property type="match status" value="1"/>
</dbReference>
<reference evidence="11 12" key="1">
    <citation type="submission" date="2012-08" db="EMBL/GenBank/DDBJ databases">
        <title>Whole genome shotgun sequence of Austwickia chelonae NBRC 105200.</title>
        <authorList>
            <person name="Yoshida I."/>
            <person name="Hosoyama A."/>
            <person name="Tsuchikane K."/>
            <person name="Katsumata H."/>
            <person name="Ando Y."/>
            <person name="Ohji S."/>
            <person name="Hamada M."/>
            <person name="Tamura T."/>
            <person name="Yamazoe A."/>
            <person name="Yamazaki S."/>
            <person name="Fujita N."/>
        </authorList>
    </citation>
    <scope>NUCLEOTIDE SEQUENCE [LARGE SCALE GENOMIC DNA]</scope>
    <source>
        <strain evidence="11 12">NBRC 105200</strain>
    </source>
</reference>
<feature type="domain" description="Alpha-D-phosphohexomutase alpha/beta/alpha" evidence="10">
    <location>
        <begin position="326"/>
        <end position="435"/>
    </location>
</feature>
<dbReference type="Gene3D" id="3.40.120.10">
    <property type="entry name" value="Alpha-D-Glucose-1,6-Bisphosphate, subunit A, domain 3"/>
    <property type="match status" value="3"/>
</dbReference>
<comment type="cofactor">
    <cofactor evidence="1">
        <name>Mg(2+)</name>
        <dbReference type="ChEBI" id="CHEBI:18420"/>
    </cofactor>
</comment>
<gene>
    <name evidence="11" type="ORF">AUCHE_02_01450</name>
</gene>
<dbReference type="InterPro" id="IPR005845">
    <property type="entry name" value="A-D-PHexomutase_a/b/a-II"/>
</dbReference>
<sequence>MEIAADDLIAYAREWIKDDPDVALREELEELISAIEAGEAEALADLTHRFHGLLEFGTAGLRGALGAGPNRMNSSVVMRTAAGLMSYLNGRIGLPTVIVGFDARLASSQFVRDTASVVVGAGGRALVLPRPLPTPVLAYAVRHLCCDAGIMVTGGHNPALDNGYKVYVGDGAQIAPPVDGDIRRHIERVRRVVDIPQADDGWEVLGDEIASSYVHAVSALVPVGAPRDLRIVHTSLHGVAGEIFKAVLNEAGFPAPAVVAEQDAPDPSFPTMEYPSPDEPGALDLAIALARTKGADIVLAHDPDGDRCAVAVPDLTVEEGWRKLRGDEVGALLVWDAVQRGAQPGEVFARSLVSSRLFDRIVDAAGCPRRETLTGSKWISRVEGLRLGYEESSAFCLAPQIVRDEDGISAGLVIAALAARLKDQGRTLTDVLDELSTTHGVHATDSFFVRVTDPALTARIMHRLQSEVTSGSTVAGVAVERAEDLSHPEDSLPATEGMRYTFADGSRVVIRPSGTEPKLKVYLETVVPTQGAPGLYTARDEAARRLTALRAAFESLTLV</sequence>
<keyword evidence="3" id="KW-0597">Phosphoprotein</keyword>
<feature type="domain" description="Alpha-D-phosphohexomutase alpha/beta/alpha" evidence="9">
    <location>
        <begin position="212"/>
        <end position="311"/>
    </location>
</feature>
<dbReference type="eggNOG" id="COG1109">
    <property type="taxonomic scope" value="Bacteria"/>
</dbReference>
<proteinExistence type="inferred from homology"/>
<evidence type="ECO:0000256" key="3">
    <source>
        <dbReference type="ARBA" id="ARBA00022553"/>
    </source>
</evidence>
<dbReference type="Pfam" id="PF02878">
    <property type="entry name" value="PGM_PMM_I"/>
    <property type="match status" value="1"/>
</dbReference>
<dbReference type="EMBL" id="BAGZ01000002">
    <property type="protein sequence ID" value="GAB76783.1"/>
    <property type="molecule type" value="Genomic_DNA"/>
</dbReference>
<accession>K6V3U3</accession>
<evidence type="ECO:0000259" key="9">
    <source>
        <dbReference type="Pfam" id="PF02879"/>
    </source>
</evidence>
<keyword evidence="12" id="KW-1185">Reference proteome</keyword>
<dbReference type="SUPFAM" id="SSF55957">
    <property type="entry name" value="Phosphoglucomutase, C-terminal domain"/>
    <property type="match status" value="1"/>
</dbReference>
<evidence type="ECO:0000313" key="11">
    <source>
        <dbReference type="EMBL" id="GAB76783.1"/>
    </source>
</evidence>
<feature type="domain" description="Alpha-D-phosphohexomutase alpha/beta/alpha" evidence="8">
    <location>
        <begin position="55"/>
        <end position="189"/>
    </location>
</feature>
<dbReference type="InterPro" id="IPR005841">
    <property type="entry name" value="Alpha-D-phosphohexomutase_SF"/>
</dbReference>
<dbReference type="SUPFAM" id="SSF53738">
    <property type="entry name" value="Phosphoglucomutase, first 3 domains"/>
    <property type="match status" value="3"/>
</dbReference>
<dbReference type="STRING" id="100225.SAMN05421595_1917"/>
<dbReference type="GO" id="GO:0006166">
    <property type="term" value="P:purine ribonucleoside salvage"/>
    <property type="evidence" value="ECO:0007669"/>
    <property type="project" value="TreeGrafter"/>
</dbReference>
<evidence type="ECO:0000313" key="12">
    <source>
        <dbReference type="Proteomes" id="UP000008495"/>
    </source>
</evidence>
<dbReference type="GO" id="GO:0005975">
    <property type="term" value="P:carbohydrate metabolic process"/>
    <property type="evidence" value="ECO:0007669"/>
    <property type="project" value="InterPro"/>
</dbReference>
<evidence type="ECO:0000259" key="8">
    <source>
        <dbReference type="Pfam" id="PF02878"/>
    </source>
</evidence>
<comment type="similarity">
    <text evidence="2">Belongs to the phosphohexose mutase family.</text>
</comment>
<evidence type="ECO:0000256" key="1">
    <source>
        <dbReference type="ARBA" id="ARBA00001946"/>
    </source>
</evidence>
<evidence type="ECO:0000259" key="10">
    <source>
        <dbReference type="Pfam" id="PF02880"/>
    </source>
</evidence>
<dbReference type="PRINTS" id="PR00509">
    <property type="entry name" value="PGMPMM"/>
</dbReference>
<keyword evidence="5" id="KW-0460">Magnesium</keyword>
<dbReference type="Proteomes" id="UP000008495">
    <property type="component" value="Unassembled WGS sequence"/>
</dbReference>
<dbReference type="InterPro" id="IPR016055">
    <property type="entry name" value="A-D-PHexomutase_a/b/a-I/II/III"/>
</dbReference>
<comment type="caution">
    <text evidence="11">The sequence shown here is derived from an EMBL/GenBank/DDBJ whole genome shotgun (WGS) entry which is preliminary data.</text>
</comment>
<keyword evidence="4" id="KW-0479">Metal-binding</keyword>
<dbReference type="PANTHER" id="PTHR45745:SF1">
    <property type="entry name" value="PHOSPHOGLUCOMUTASE 2B-RELATED"/>
    <property type="match status" value="1"/>
</dbReference>
<dbReference type="InterPro" id="IPR005843">
    <property type="entry name" value="A-D-PHexomutase_C"/>
</dbReference>
<dbReference type="Pfam" id="PF02880">
    <property type="entry name" value="PGM_PMM_III"/>
    <property type="match status" value="1"/>
</dbReference>
<feature type="domain" description="Alpha-D-phosphohexomutase C-terminal" evidence="7">
    <location>
        <begin position="483"/>
        <end position="525"/>
    </location>
</feature>
<evidence type="ECO:0000256" key="6">
    <source>
        <dbReference type="ARBA" id="ARBA00023235"/>
    </source>
</evidence>